<accession>A0A433MU85</accession>
<dbReference type="Pfam" id="PF06224">
    <property type="entry name" value="AlkZ-like"/>
    <property type="match status" value="1"/>
</dbReference>
<keyword evidence="1" id="KW-0238">DNA-binding</keyword>
<dbReference type="PANTHER" id="PTHR38479">
    <property type="entry name" value="LMO0824 PROTEIN"/>
    <property type="match status" value="1"/>
</dbReference>
<proteinExistence type="predicted"/>
<protein>
    <submittedName>
        <fullName evidence="1">Winged helix DNA-binding domain-containing protein</fullName>
    </submittedName>
</protein>
<dbReference type="OrthoDB" id="9148135at2"/>
<dbReference type="AlphaFoldDB" id="A0A433MU85"/>
<comment type="caution">
    <text evidence="1">The sequence shown here is derived from an EMBL/GenBank/DDBJ whole genome shotgun (WGS) entry which is preliminary data.</text>
</comment>
<sequence>MAIPRAAREVLSLRALNRATLARQMLLERRKLSVPQAIERLAGLQAQAPNPPYIGLWSRIEGFRRDQLTEALRRRRVVRMSTLRATLHLMTAQDALAWRPLLEPVHQRGLLGSTHKKELEGLDRAAVIAAGRALLGEQPRTGAELGQALGLRWTGRETASLAALIRNNLPLVHLPPAGTWNSHQSALLQPLGDWLGGSVEAAPATQDDLLLRYLAAFGPATLADAGAWSGLTGWKAVAERLRPQLRVFAGEDGQELFDLPRAPRPDPDTPAPPRLVAEWDNLLLSHADRSRILSEAHRARVFTLNGIVRGTVLLDGFVAGTWKIERGKLKGGNTATVLLEPFGRWSKADRAGVEKEALDLLAFASNGEGERHAVRLA</sequence>
<dbReference type="InterPro" id="IPR009351">
    <property type="entry name" value="AlkZ-like"/>
</dbReference>
<reference evidence="1 2" key="1">
    <citation type="submission" date="2018-12" db="EMBL/GenBank/DDBJ databases">
        <title>The genome sequences of Variovorax guangxiensis DSM 27352.</title>
        <authorList>
            <person name="Gao J."/>
            <person name="Sun J."/>
        </authorList>
    </citation>
    <scope>NUCLEOTIDE SEQUENCE [LARGE SCALE GENOMIC DNA]</scope>
    <source>
        <strain evidence="1 2">DSM 27352</strain>
    </source>
</reference>
<gene>
    <name evidence="1" type="ORF">EJP67_30405</name>
</gene>
<dbReference type="RefSeq" id="WP_126025440.1">
    <property type="nucleotide sequence ID" value="NZ_RXFT01000020.1"/>
</dbReference>
<dbReference type="PANTHER" id="PTHR38479:SF2">
    <property type="entry name" value="WINGED HELIX DNA-BINDING DOMAIN-CONTAINING PROTEIN"/>
    <property type="match status" value="1"/>
</dbReference>
<dbReference type="EMBL" id="RXFT01000020">
    <property type="protein sequence ID" value="RUR71366.1"/>
    <property type="molecule type" value="Genomic_DNA"/>
</dbReference>
<dbReference type="GO" id="GO:0003677">
    <property type="term" value="F:DNA binding"/>
    <property type="evidence" value="ECO:0007669"/>
    <property type="project" value="UniProtKB-KW"/>
</dbReference>
<evidence type="ECO:0000313" key="2">
    <source>
        <dbReference type="Proteomes" id="UP000281118"/>
    </source>
</evidence>
<name>A0A433MU85_9BURK</name>
<dbReference type="Proteomes" id="UP000281118">
    <property type="component" value="Unassembled WGS sequence"/>
</dbReference>
<evidence type="ECO:0000313" key="1">
    <source>
        <dbReference type="EMBL" id="RUR71366.1"/>
    </source>
</evidence>
<organism evidence="1 2">
    <name type="scientific">Variovorax guangxiensis</name>
    <dbReference type="NCBI Taxonomy" id="1775474"/>
    <lineage>
        <taxon>Bacteria</taxon>
        <taxon>Pseudomonadati</taxon>
        <taxon>Pseudomonadota</taxon>
        <taxon>Betaproteobacteria</taxon>
        <taxon>Burkholderiales</taxon>
        <taxon>Comamonadaceae</taxon>
        <taxon>Variovorax</taxon>
    </lineage>
</organism>